<evidence type="ECO:0008006" key="3">
    <source>
        <dbReference type="Google" id="ProtNLM"/>
    </source>
</evidence>
<name>A0A0C3GGJ8_PILCF</name>
<protein>
    <recommendedName>
        <fullName evidence="3">FF domain-containing protein</fullName>
    </recommendedName>
</protein>
<dbReference type="AlphaFoldDB" id="A0A0C3GGJ8"/>
<feature type="non-terminal residue" evidence="1">
    <location>
        <position position="1"/>
    </location>
</feature>
<dbReference type="STRING" id="765440.A0A0C3GGJ8"/>
<proteinExistence type="predicted"/>
<reference evidence="1 2" key="1">
    <citation type="submission" date="2014-04" db="EMBL/GenBank/DDBJ databases">
        <authorList>
            <consortium name="DOE Joint Genome Institute"/>
            <person name="Kuo A."/>
            <person name="Tarkka M."/>
            <person name="Buscot F."/>
            <person name="Kohler A."/>
            <person name="Nagy L.G."/>
            <person name="Floudas D."/>
            <person name="Copeland A."/>
            <person name="Barry K.W."/>
            <person name="Cichocki N."/>
            <person name="Veneault-Fourrey C."/>
            <person name="LaButti K."/>
            <person name="Lindquist E.A."/>
            <person name="Lipzen A."/>
            <person name="Lundell T."/>
            <person name="Morin E."/>
            <person name="Murat C."/>
            <person name="Sun H."/>
            <person name="Tunlid A."/>
            <person name="Henrissat B."/>
            <person name="Grigoriev I.V."/>
            <person name="Hibbett D.S."/>
            <person name="Martin F."/>
            <person name="Nordberg H.P."/>
            <person name="Cantor M.N."/>
            <person name="Hua S.X."/>
        </authorList>
    </citation>
    <scope>NUCLEOTIDE SEQUENCE [LARGE SCALE GENOMIC DNA]</scope>
    <source>
        <strain evidence="1 2">F 1598</strain>
    </source>
</reference>
<dbReference type="OrthoDB" id="410044at2759"/>
<accession>A0A0C3GGJ8</accession>
<evidence type="ECO:0000313" key="2">
    <source>
        <dbReference type="Proteomes" id="UP000054166"/>
    </source>
</evidence>
<dbReference type="InterPro" id="IPR036517">
    <property type="entry name" value="FF_domain_sf"/>
</dbReference>
<keyword evidence="2" id="KW-1185">Reference proteome</keyword>
<organism evidence="1 2">
    <name type="scientific">Piloderma croceum (strain F 1598)</name>
    <dbReference type="NCBI Taxonomy" id="765440"/>
    <lineage>
        <taxon>Eukaryota</taxon>
        <taxon>Fungi</taxon>
        <taxon>Dikarya</taxon>
        <taxon>Basidiomycota</taxon>
        <taxon>Agaricomycotina</taxon>
        <taxon>Agaricomycetes</taxon>
        <taxon>Agaricomycetidae</taxon>
        <taxon>Atheliales</taxon>
        <taxon>Atheliaceae</taxon>
        <taxon>Piloderma</taxon>
    </lineage>
</organism>
<evidence type="ECO:0000313" key="1">
    <source>
        <dbReference type="EMBL" id="KIM90779.1"/>
    </source>
</evidence>
<sequence>ITWEEALPQLKTDPRFIRSPLPMNQQLHLFNGHVSQLRLKHIQNLHTLFLSNTPSLATPFSELPLQPLLSSLPATKLGYEIGELEHEYEKWQRERTSECRRAFDDMLGENAFVEFWGRLGKIGGEGVEGGVAADDMGEDEGEGGGGKVDMKALAKNVDLKEMERVLKNDKRYLMFDHAPEQRERWLRVSGI</sequence>
<dbReference type="Proteomes" id="UP000054166">
    <property type="component" value="Unassembled WGS sequence"/>
</dbReference>
<dbReference type="HOGENOM" id="CLU_1415389_0_0_1"/>
<reference evidence="2" key="2">
    <citation type="submission" date="2015-01" db="EMBL/GenBank/DDBJ databases">
        <title>Evolutionary Origins and Diversification of the Mycorrhizal Mutualists.</title>
        <authorList>
            <consortium name="DOE Joint Genome Institute"/>
            <consortium name="Mycorrhizal Genomics Consortium"/>
            <person name="Kohler A."/>
            <person name="Kuo A."/>
            <person name="Nagy L.G."/>
            <person name="Floudas D."/>
            <person name="Copeland A."/>
            <person name="Barry K.W."/>
            <person name="Cichocki N."/>
            <person name="Veneault-Fourrey C."/>
            <person name="LaButti K."/>
            <person name="Lindquist E.A."/>
            <person name="Lipzen A."/>
            <person name="Lundell T."/>
            <person name="Morin E."/>
            <person name="Murat C."/>
            <person name="Riley R."/>
            <person name="Ohm R."/>
            <person name="Sun H."/>
            <person name="Tunlid A."/>
            <person name="Henrissat B."/>
            <person name="Grigoriev I.V."/>
            <person name="Hibbett D.S."/>
            <person name="Martin F."/>
        </authorList>
    </citation>
    <scope>NUCLEOTIDE SEQUENCE [LARGE SCALE GENOMIC DNA]</scope>
    <source>
        <strain evidence="2">F 1598</strain>
    </source>
</reference>
<dbReference type="EMBL" id="KN832972">
    <property type="protein sequence ID" value="KIM90779.1"/>
    <property type="molecule type" value="Genomic_DNA"/>
</dbReference>
<gene>
    <name evidence="1" type="ORF">PILCRDRAFT_58860</name>
</gene>
<dbReference type="Gene3D" id="1.10.10.440">
    <property type="entry name" value="FF domain"/>
    <property type="match status" value="2"/>
</dbReference>
<dbReference type="InParanoid" id="A0A0C3GGJ8"/>